<evidence type="ECO:0000256" key="3">
    <source>
        <dbReference type="ARBA" id="ARBA00022989"/>
    </source>
</evidence>
<sequence>MIDSSYGWLPIYALHLARKRTLTFKSDTLISWQGYHVYDIPKMSTEQMTVIMKMSLANQLLYNPILTLVKASVILFLLRIGGTKSYVKKSLYVIFFINAGLVIAIFVADAFQCTPFHYVYDASWMDLEAQRAAGADSKGMVDGKLIKGGKCFNQRLFFLLSAGFAVGTDLAVVAIPTLIVWNLKMTKRRKIAAICVLSTGVLVTGVSILRLVLYYWRFDPRNHDTTYNVDYTTSSMEANLSIAAACITSLGPLMKRFLPRILGSNDASSTYEPSTEGFQKSGQGGQFPLKAVSGKLETYGWNSEEAIVDNDILKTINVDISFDAKSSREQARRYKYMDSF</sequence>
<accession>A0A9N9PML0</accession>
<dbReference type="InterPro" id="IPR049326">
    <property type="entry name" value="Rhodopsin_dom_fungi"/>
</dbReference>
<feature type="domain" description="Rhodopsin" evidence="7">
    <location>
        <begin position="34"/>
        <end position="256"/>
    </location>
</feature>
<evidence type="ECO:0000256" key="4">
    <source>
        <dbReference type="ARBA" id="ARBA00023136"/>
    </source>
</evidence>
<feature type="transmembrane region" description="Helical" evidence="6">
    <location>
        <begin position="191"/>
        <end position="216"/>
    </location>
</feature>
<feature type="transmembrane region" description="Helical" evidence="6">
    <location>
        <begin position="156"/>
        <end position="179"/>
    </location>
</feature>
<dbReference type="InterPro" id="IPR052337">
    <property type="entry name" value="SAT4-like"/>
</dbReference>
<dbReference type="OrthoDB" id="5329176at2759"/>
<feature type="transmembrane region" description="Helical" evidence="6">
    <location>
        <begin position="236"/>
        <end position="254"/>
    </location>
</feature>
<gene>
    <name evidence="8" type="ORF">HYFRA_00001926</name>
</gene>
<dbReference type="Proteomes" id="UP000696280">
    <property type="component" value="Unassembled WGS sequence"/>
</dbReference>
<evidence type="ECO:0000256" key="2">
    <source>
        <dbReference type="ARBA" id="ARBA00022692"/>
    </source>
</evidence>
<dbReference type="EMBL" id="CAJVRL010000001">
    <property type="protein sequence ID" value="CAG8948803.1"/>
    <property type="molecule type" value="Genomic_DNA"/>
</dbReference>
<dbReference type="Pfam" id="PF20684">
    <property type="entry name" value="Fung_rhodopsin"/>
    <property type="match status" value="1"/>
</dbReference>
<evidence type="ECO:0000256" key="5">
    <source>
        <dbReference type="ARBA" id="ARBA00038359"/>
    </source>
</evidence>
<comment type="subcellular location">
    <subcellularLocation>
        <location evidence="1">Membrane</location>
        <topology evidence="1">Multi-pass membrane protein</topology>
    </subcellularLocation>
</comment>
<keyword evidence="9" id="KW-1185">Reference proteome</keyword>
<dbReference type="AlphaFoldDB" id="A0A9N9PML0"/>
<evidence type="ECO:0000259" key="7">
    <source>
        <dbReference type="Pfam" id="PF20684"/>
    </source>
</evidence>
<feature type="transmembrane region" description="Helical" evidence="6">
    <location>
        <begin position="60"/>
        <end position="78"/>
    </location>
</feature>
<evidence type="ECO:0000313" key="9">
    <source>
        <dbReference type="Proteomes" id="UP000696280"/>
    </source>
</evidence>
<keyword evidence="3 6" id="KW-1133">Transmembrane helix</keyword>
<feature type="transmembrane region" description="Helical" evidence="6">
    <location>
        <begin position="90"/>
        <end position="111"/>
    </location>
</feature>
<dbReference type="PANTHER" id="PTHR33048">
    <property type="entry name" value="PTH11-LIKE INTEGRAL MEMBRANE PROTEIN (AFU_ORTHOLOGUE AFUA_5G11245)"/>
    <property type="match status" value="1"/>
</dbReference>
<reference evidence="8" key="1">
    <citation type="submission" date="2021-07" db="EMBL/GenBank/DDBJ databases">
        <authorList>
            <person name="Durling M."/>
        </authorList>
    </citation>
    <scope>NUCLEOTIDE SEQUENCE</scope>
</reference>
<comment type="caution">
    <text evidence="8">The sequence shown here is derived from an EMBL/GenBank/DDBJ whole genome shotgun (WGS) entry which is preliminary data.</text>
</comment>
<comment type="similarity">
    <text evidence="5">Belongs to the SAT4 family.</text>
</comment>
<dbReference type="GO" id="GO:0016020">
    <property type="term" value="C:membrane"/>
    <property type="evidence" value="ECO:0007669"/>
    <property type="project" value="UniProtKB-SubCell"/>
</dbReference>
<protein>
    <recommendedName>
        <fullName evidence="7">Rhodopsin domain-containing protein</fullName>
    </recommendedName>
</protein>
<keyword evidence="2 6" id="KW-0812">Transmembrane</keyword>
<keyword evidence="4 6" id="KW-0472">Membrane</keyword>
<proteinExistence type="inferred from homology"/>
<evidence type="ECO:0000256" key="6">
    <source>
        <dbReference type="SAM" id="Phobius"/>
    </source>
</evidence>
<evidence type="ECO:0000313" key="8">
    <source>
        <dbReference type="EMBL" id="CAG8948803.1"/>
    </source>
</evidence>
<organism evidence="8 9">
    <name type="scientific">Hymenoscyphus fraxineus</name>
    <dbReference type="NCBI Taxonomy" id="746836"/>
    <lineage>
        <taxon>Eukaryota</taxon>
        <taxon>Fungi</taxon>
        <taxon>Dikarya</taxon>
        <taxon>Ascomycota</taxon>
        <taxon>Pezizomycotina</taxon>
        <taxon>Leotiomycetes</taxon>
        <taxon>Helotiales</taxon>
        <taxon>Helotiaceae</taxon>
        <taxon>Hymenoscyphus</taxon>
    </lineage>
</organism>
<dbReference type="PANTHER" id="PTHR33048:SF55">
    <property type="entry name" value="INTEGRAL MEMBRANE PROTEIN"/>
    <property type="match status" value="1"/>
</dbReference>
<evidence type="ECO:0000256" key="1">
    <source>
        <dbReference type="ARBA" id="ARBA00004141"/>
    </source>
</evidence>
<name>A0A9N9PML0_9HELO</name>